<keyword evidence="8" id="KW-0464">Manganese</keyword>
<comment type="function">
    <text evidence="8">Nucleotidyltransferase involved in the post-translational modification of proteins. It can catalyze the addition of adenosine monophosphate (AMP) or uridine monophosphate (UMP) to a protein, resulting in modifications known as AMPylation and UMPylation.</text>
</comment>
<feature type="binding site" evidence="8">
    <location>
        <position position="108"/>
    </location>
    <ligand>
        <name>ATP</name>
        <dbReference type="ChEBI" id="CHEBI:30616"/>
    </ligand>
</feature>
<evidence type="ECO:0000313" key="10">
    <source>
        <dbReference type="Proteomes" id="UP000664369"/>
    </source>
</evidence>
<dbReference type="EMBL" id="JAGETZ010000021">
    <property type="protein sequence ID" value="MBO2012838.1"/>
    <property type="molecule type" value="Genomic_DNA"/>
</dbReference>
<organism evidence="9 10">
    <name type="scientific">Hymenobacter negativus</name>
    <dbReference type="NCBI Taxonomy" id="2795026"/>
    <lineage>
        <taxon>Bacteria</taxon>
        <taxon>Pseudomonadati</taxon>
        <taxon>Bacteroidota</taxon>
        <taxon>Cytophagia</taxon>
        <taxon>Cytophagales</taxon>
        <taxon>Hymenobacteraceae</taxon>
        <taxon>Hymenobacter</taxon>
    </lineage>
</organism>
<feature type="binding site" evidence="8">
    <location>
        <position position="285"/>
    </location>
    <ligand>
        <name>Mg(2+)</name>
        <dbReference type="ChEBI" id="CHEBI:18420"/>
    </ligand>
</feature>
<dbReference type="PANTHER" id="PTHR32057">
    <property type="entry name" value="PROTEIN ADENYLYLTRANSFERASE SELO, MITOCHONDRIAL"/>
    <property type="match status" value="1"/>
</dbReference>
<comment type="catalytic activity">
    <reaction evidence="8">
        <text>L-tyrosyl-[protein] + UTP = O-(5'-uridylyl)-L-tyrosyl-[protein] + diphosphate</text>
        <dbReference type="Rhea" id="RHEA:83887"/>
        <dbReference type="Rhea" id="RHEA-COMP:10136"/>
        <dbReference type="Rhea" id="RHEA-COMP:20238"/>
        <dbReference type="ChEBI" id="CHEBI:33019"/>
        <dbReference type="ChEBI" id="CHEBI:46398"/>
        <dbReference type="ChEBI" id="CHEBI:46858"/>
        <dbReference type="ChEBI" id="CHEBI:90602"/>
    </reaction>
</comment>
<evidence type="ECO:0000256" key="2">
    <source>
        <dbReference type="ARBA" id="ARBA00022679"/>
    </source>
</evidence>
<keyword evidence="10" id="KW-1185">Reference proteome</keyword>
<keyword evidence="6 8" id="KW-0067">ATP-binding</keyword>
<feature type="binding site" evidence="8">
    <location>
        <position position="128"/>
    </location>
    <ligand>
        <name>ATP</name>
        <dbReference type="ChEBI" id="CHEBI:30616"/>
    </ligand>
</feature>
<dbReference type="Pfam" id="PF02696">
    <property type="entry name" value="SelO"/>
    <property type="match status" value="1"/>
</dbReference>
<protein>
    <recommendedName>
        <fullName evidence="8">Protein nucleotidyltransferase YdiU</fullName>
        <ecNumber evidence="8">2.7.7.-</ecNumber>
    </recommendedName>
    <alternativeName>
        <fullName evidence="8">Protein adenylyltransferase YdiU</fullName>
        <ecNumber evidence="8">2.7.7.108</ecNumber>
    </alternativeName>
    <alternativeName>
        <fullName evidence="8">Protein uridylyltransferase YdiU</fullName>
        <ecNumber evidence="8">2.7.7.-</ecNumber>
    </alternativeName>
</protein>
<evidence type="ECO:0000256" key="6">
    <source>
        <dbReference type="ARBA" id="ARBA00022840"/>
    </source>
</evidence>
<evidence type="ECO:0000256" key="7">
    <source>
        <dbReference type="ARBA" id="ARBA00022842"/>
    </source>
</evidence>
<dbReference type="NCBIfam" id="NF000658">
    <property type="entry name" value="PRK00029.1"/>
    <property type="match status" value="1"/>
</dbReference>
<comment type="catalytic activity">
    <reaction evidence="8">
        <text>L-seryl-[protein] + UTP = O-(5'-uridylyl)-L-seryl-[protein] + diphosphate</text>
        <dbReference type="Rhea" id="RHEA:64604"/>
        <dbReference type="Rhea" id="RHEA-COMP:9863"/>
        <dbReference type="Rhea" id="RHEA-COMP:16635"/>
        <dbReference type="ChEBI" id="CHEBI:29999"/>
        <dbReference type="ChEBI" id="CHEBI:33019"/>
        <dbReference type="ChEBI" id="CHEBI:46398"/>
        <dbReference type="ChEBI" id="CHEBI:156051"/>
    </reaction>
</comment>
<evidence type="ECO:0000256" key="8">
    <source>
        <dbReference type="HAMAP-Rule" id="MF_00692"/>
    </source>
</evidence>
<feature type="binding site" evidence="8">
    <location>
        <position position="107"/>
    </location>
    <ligand>
        <name>ATP</name>
        <dbReference type="ChEBI" id="CHEBI:30616"/>
    </ligand>
</feature>
<comment type="catalytic activity">
    <reaction evidence="8">
        <text>L-histidyl-[protein] + UTP = N(tele)-(5'-uridylyl)-L-histidyl-[protein] + diphosphate</text>
        <dbReference type="Rhea" id="RHEA:83891"/>
        <dbReference type="Rhea" id="RHEA-COMP:9745"/>
        <dbReference type="Rhea" id="RHEA-COMP:20239"/>
        <dbReference type="ChEBI" id="CHEBI:29979"/>
        <dbReference type="ChEBI" id="CHEBI:33019"/>
        <dbReference type="ChEBI" id="CHEBI:46398"/>
        <dbReference type="ChEBI" id="CHEBI:233474"/>
    </reaction>
</comment>
<dbReference type="Proteomes" id="UP000664369">
    <property type="component" value="Unassembled WGS sequence"/>
</dbReference>
<proteinExistence type="inferred from homology"/>
<feature type="binding site" evidence="8">
    <location>
        <position position="140"/>
    </location>
    <ligand>
        <name>ATP</name>
        <dbReference type="ChEBI" id="CHEBI:30616"/>
    </ligand>
</feature>
<comment type="caution">
    <text evidence="9">The sequence shown here is derived from an EMBL/GenBank/DDBJ whole genome shotgun (WGS) entry which is preliminary data.</text>
</comment>
<accession>A0ABS3QNH8</accession>
<feature type="binding site" evidence="8">
    <location>
        <position position="105"/>
    </location>
    <ligand>
        <name>ATP</name>
        <dbReference type="ChEBI" id="CHEBI:30616"/>
    </ligand>
</feature>
<comment type="catalytic activity">
    <reaction evidence="8">
        <text>L-threonyl-[protein] + ATP = 3-O-(5'-adenylyl)-L-threonyl-[protein] + diphosphate</text>
        <dbReference type="Rhea" id="RHEA:54292"/>
        <dbReference type="Rhea" id="RHEA-COMP:11060"/>
        <dbReference type="Rhea" id="RHEA-COMP:13847"/>
        <dbReference type="ChEBI" id="CHEBI:30013"/>
        <dbReference type="ChEBI" id="CHEBI:30616"/>
        <dbReference type="ChEBI" id="CHEBI:33019"/>
        <dbReference type="ChEBI" id="CHEBI:138113"/>
        <dbReference type="EC" id="2.7.7.108"/>
    </reaction>
</comment>
<comment type="catalytic activity">
    <reaction evidence="8">
        <text>L-tyrosyl-[protein] + ATP = O-(5'-adenylyl)-L-tyrosyl-[protein] + diphosphate</text>
        <dbReference type="Rhea" id="RHEA:54288"/>
        <dbReference type="Rhea" id="RHEA-COMP:10136"/>
        <dbReference type="Rhea" id="RHEA-COMP:13846"/>
        <dbReference type="ChEBI" id="CHEBI:30616"/>
        <dbReference type="ChEBI" id="CHEBI:33019"/>
        <dbReference type="ChEBI" id="CHEBI:46858"/>
        <dbReference type="ChEBI" id="CHEBI:83624"/>
        <dbReference type="EC" id="2.7.7.108"/>
    </reaction>
</comment>
<evidence type="ECO:0000256" key="5">
    <source>
        <dbReference type="ARBA" id="ARBA00022741"/>
    </source>
</evidence>
<name>A0ABS3QNH8_9BACT</name>
<evidence type="ECO:0000256" key="1">
    <source>
        <dbReference type="ARBA" id="ARBA00009747"/>
    </source>
</evidence>
<dbReference type="RefSeq" id="WP_208178577.1">
    <property type="nucleotide sequence ID" value="NZ_JAGETZ010000021.1"/>
</dbReference>
<keyword evidence="7 8" id="KW-0460">Magnesium</keyword>
<sequence>MATLPLEEITFTNSFADELRGETNPNRGSRQVPGYAYSRVAPTPVADPHLLAWSDELAATLGLAHPPERGPAVDTLAGNLVLGSMKPFAARYAGHQFGNWAGQLGDGRAMSLGEITAPDGRTWELQLKGAGPTPYSRRADGRAVLRSSLREFLCSEAMHYLGVPTTRALSLVATGDAVVRDMFYNGNQRPEPGAIVARAAPSFIRFGNFQMMAATNELDNLRALADYTIRHHYPELGEPSPDVYLRWYEEVCRRTAVMVAHWMAVGFVHGVMNTDNMSILGLTIDYGPYGWLEPYDPDWTPNTTDFGHRRYAFGQQPQIALWNLARLAEALSPLIPQPNDLRAGFDEYTQTLAATRYDMTLRKLGLTPRNLAADQDLLNDLLDALTEAGADMTIFFRQLSHVAPALLAAPDAEATQEARFQELLVAAAYTPLPNPAYGPLLNWLPRYLDRLREETAGPDAIRQGMLAANPKYVLRNYLAQNAIEGAEKGDLSYLNRLFQVLKTPYDEQPEHEEFAAKRPDWAWDMPGCATLSCSS</sequence>
<dbReference type="EC" id="2.7.7.-" evidence="8"/>
<keyword evidence="4 8" id="KW-0479">Metal-binding</keyword>
<evidence type="ECO:0000256" key="4">
    <source>
        <dbReference type="ARBA" id="ARBA00022723"/>
    </source>
</evidence>
<comment type="catalytic activity">
    <reaction evidence="8">
        <text>L-seryl-[protein] + ATP = 3-O-(5'-adenylyl)-L-seryl-[protein] + diphosphate</text>
        <dbReference type="Rhea" id="RHEA:58120"/>
        <dbReference type="Rhea" id="RHEA-COMP:9863"/>
        <dbReference type="Rhea" id="RHEA-COMP:15073"/>
        <dbReference type="ChEBI" id="CHEBI:29999"/>
        <dbReference type="ChEBI" id="CHEBI:30616"/>
        <dbReference type="ChEBI" id="CHEBI:33019"/>
        <dbReference type="ChEBI" id="CHEBI:142516"/>
        <dbReference type="EC" id="2.7.7.108"/>
    </reaction>
</comment>
<gene>
    <name evidence="8" type="primary">ydiU</name>
    <name evidence="8" type="synonym">selO</name>
    <name evidence="9" type="ORF">J4E00_27500</name>
</gene>
<comment type="similarity">
    <text evidence="1 8">Belongs to the SELO family.</text>
</comment>
<evidence type="ECO:0000256" key="3">
    <source>
        <dbReference type="ARBA" id="ARBA00022695"/>
    </source>
</evidence>
<feature type="binding site" evidence="8">
    <location>
        <position position="141"/>
    </location>
    <ligand>
        <name>ATP</name>
        <dbReference type="ChEBI" id="CHEBI:30616"/>
    </ligand>
</feature>
<comment type="cofactor">
    <cofactor evidence="8">
        <name>Mg(2+)</name>
        <dbReference type="ChEBI" id="CHEBI:18420"/>
    </cofactor>
    <cofactor evidence="8">
        <name>Mn(2+)</name>
        <dbReference type="ChEBI" id="CHEBI:29035"/>
    </cofactor>
</comment>
<dbReference type="HAMAP" id="MF_00692">
    <property type="entry name" value="SelO"/>
    <property type="match status" value="1"/>
</dbReference>
<feature type="binding site" evidence="8">
    <location>
        <position position="198"/>
    </location>
    <ligand>
        <name>ATP</name>
        <dbReference type="ChEBI" id="CHEBI:30616"/>
    </ligand>
</feature>
<dbReference type="EC" id="2.7.7.108" evidence="8"/>
<feature type="active site" description="Proton acceptor" evidence="8">
    <location>
        <position position="275"/>
    </location>
</feature>
<feature type="binding site" evidence="8">
    <location>
        <position position="276"/>
    </location>
    <ligand>
        <name>Mg(2+)</name>
        <dbReference type="ChEBI" id="CHEBI:18420"/>
    </ligand>
</feature>
<reference evidence="9 10" key="1">
    <citation type="submission" date="2021-03" db="EMBL/GenBank/DDBJ databases">
        <authorList>
            <person name="Kim M.K."/>
        </authorList>
    </citation>
    <scope>NUCLEOTIDE SEQUENCE [LARGE SCALE GENOMIC DNA]</scope>
    <source>
        <strain evidence="9 10">BT442</strain>
    </source>
</reference>
<keyword evidence="2 8" id="KW-0808">Transferase</keyword>
<feature type="binding site" evidence="8">
    <location>
        <position position="205"/>
    </location>
    <ligand>
        <name>ATP</name>
        <dbReference type="ChEBI" id="CHEBI:30616"/>
    </ligand>
</feature>
<dbReference type="InterPro" id="IPR003846">
    <property type="entry name" value="SelO"/>
</dbReference>
<evidence type="ECO:0000313" key="9">
    <source>
        <dbReference type="EMBL" id="MBO2012838.1"/>
    </source>
</evidence>
<feature type="binding site" evidence="8">
    <location>
        <position position="285"/>
    </location>
    <ligand>
        <name>ATP</name>
        <dbReference type="ChEBI" id="CHEBI:30616"/>
    </ligand>
</feature>
<keyword evidence="5 8" id="KW-0547">Nucleotide-binding</keyword>
<dbReference type="PANTHER" id="PTHR32057:SF14">
    <property type="entry name" value="PROTEIN ADENYLYLTRANSFERASE SELO, MITOCHONDRIAL"/>
    <property type="match status" value="1"/>
</dbReference>
<keyword evidence="3 8" id="KW-0548">Nucleotidyltransferase</keyword>